<dbReference type="AlphaFoldDB" id="A0A1G2HNL1"/>
<name>A0A1G2HNL1_9BACT</name>
<reference evidence="1 2" key="1">
    <citation type="journal article" date="2016" name="Nat. Commun.">
        <title>Thousands of microbial genomes shed light on interconnected biogeochemical processes in an aquifer system.</title>
        <authorList>
            <person name="Anantharaman K."/>
            <person name="Brown C.T."/>
            <person name="Hug L.A."/>
            <person name="Sharon I."/>
            <person name="Castelle C.J."/>
            <person name="Probst A.J."/>
            <person name="Thomas B.C."/>
            <person name="Singh A."/>
            <person name="Wilkins M.J."/>
            <person name="Karaoz U."/>
            <person name="Brodie E.L."/>
            <person name="Williams K.H."/>
            <person name="Hubbard S.S."/>
            <person name="Banfield J.F."/>
        </authorList>
    </citation>
    <scope>NUCLEOTIDE SEQUENCE [LARGE SCALE GENOMIC DNA]</scope>
</reference>
<organism evidence="1 2">
    <name type="scientific">Candidatus Staskawiczbacteria bacterium RIFCSPHIGHO2_01_FULL_39_25</name>
    <dbReference type="NCBI Taxonomy" id="1802202"/>
    <lineage>
        <taxon>Bacteria</taxon>
        <taxon>Candidatus Staskawicziibacteriota</taxon>
    </lineage>
</organism>
<dbReference type="STRING" id="1802202.A2730_01110"/>
<comment type="caution">
    <text evidence="1">The sequence shown here is derived from an EMBL/GenBank/DDBJ whole genome shotgun (WGS) entry which is preliminary data.</text>
</comment>
<evidence type="ECO:0000313" key="2">
    <source>
        <dbReference type="Proteomes" id="UP000176855"/>
    </source>
</evidence>
<dbReference type="EMBL" id="MHOO01000011">
    <property type="protein sequence ID" value="OGZ63870.1"/>
    <property type="molecule type" value="Genomic_DNA"/>
</dbReference>
<dbReference type="Pfam" id="PF19673">
    <property type="entry name" value="DUF6176"/>
    <property type="match status" value="1"/>
</dbReference>
<gene>
    <name evidence="1" type="ORF">A2730_01110</name>
</gene>
<dbReference type="Proteomes" id="UP000176855">
    <property type="component" value="Unassembled WGS sequence"/>
</dbReference>
<sequence length="104" mass="12658">MKKYIFWKIKPGKKQTWINWCNEIIQHQNEVIETMKEENLIHERCVIFEDYVFYEHETVEGKEKKPMNPNREINQKHQRILNECLEHIEGNIGVIGYDLKITNE</sequence>
<proteinExistence type="predicted"/>
<accession>A0A1G2HNL1</accession>
<evidence type="ECO:0000313" key="1">
    <source>
        <dbReference type="EMBL" id="OGZ63870.1"/>
    </source>
</evidence>
<dbReference type="InterPro" id="IPR046174">
    <property type="entry name" value="DUF6176"/>
</dbReference>
<protein>
    <submittedName>
        <fullName evidence="1">Uncharacterized protein</fullName>
    </submittedName>
</protein>